<evidence type="ECO:0000256" key="5">
    <source>
        <dbReference type="ARBA" id="ARBA00022989"/>
    </source>
</evidence>
<evidence type="ECO:0000313" key="9">
    <source>
        <dbReference type="EMBL" id="PJM72738.1"/>
    </source>
</evidence>
<dbReference type="PANTHER" id="PTHR23514:SF3">
    <property type="entry name" value="BYPASS OF STOP CODON PROTEIN 6"/>
    <property type="match status" value="1"/>
</dbReference>
<keyword evidence="4 7" id="KW-0812">Transmembrane</keyword>
<reference evidence="9 10" key="1">
    <citation type="submission" date="2017-10" db="EMBL/GenBank/DDBJ databases">
        <title>Draft genome sequences of strains TRE 1, TRE 9, TRE H and TRI 7, isolated from tamarins, belonging to four potential novel Bifidobacterium species.</title>
        <authorList>
            <person name="Mattarelli P."/>
            <person name="Modesto M."/>
            <person name="Puglisi E."/>
            <person name="Morelli L."/>
            <person name="Spezio C."/>
            <person name="Bonetti A."/>
            <person name="Sandri C."/>
        </authorList>
    </citation>
    <scope>NUCLEOTIDE SEQUENCE [LARGE SCALE GENOMIC DNA]</scope>
    <source>
        <strain evidence="10">TRE1</strain>
    </source>
</reference>
<dbReference type="InterPro" id="IPR036259">
    <property type="entry name" value="MFS_trans_sf"/>
</dbReference>
<dbReference type="Pfam" id="PF07690">
    <property type="entry name" value="MFS_1"/>
    <property type="match status" value="2"/>
</dbReference>
<dbReference type="InterPro" id="IPR051788">
    <property type="entry name" value="MFS_Transporter"/>
</dbReference>
<dbReference type="GO" id="GO:0022857">
    <property type="term" value="F:transmembrane transporter activity"/>
    <property type="evidence" value="ECO:0007669"/>
    <property type="project" value="InterPro"/>
</dbReference>
<feature type="transmembrane region" description="Helical" evidence="7">
    <location>
        <begin position="67"/>
        <end position="86"/>
    </location>
</feature>
<dbReference type="InterPro" id="IPR020846">
    <property type="entry name" value="MFS_dom"/>
</dbReference>
<dbReference type="RefSeq" id="WP_100511524.1">
    <property type="nucleotide sequence ID" value="NZ_PEBI01000004.1"/>
</dbReference>
<feature type="transmembrane region" description="Helical" evidence="7">
    <location>
        <begin position="261"/>
        <end position="279"/>
    </location>
</feature>
<evidence type="ECO:0000256" key="4">
    <source>
        <dbReference type="ARBA" id="ARBA00022692"/>
    </source>
</evidence>
<evidence type="ECO:0000256" key="2">
    <source>
        <dbReference type="ARBA" id="ARBA00008335"/>
    </source>
</evidence>
<evidence type="ECO:0000256" key="7">
    <source>
        <dbReference type="SAM" id="Phobius"/>
    </source>
</evidence>
<dbReference type="Proteomes" id="UP000229095">
    <property type="component" value="Unassembled WGS sequence"/>
</dbReference>
<protein>
    <submittedName>
        <fullName evidence="9">MFS transporter</fullName>
    </submittedName>
</protein>
<dbReference type="OrthoDB" id="9795150at2"/>
<comment type="subcellular location">
    <subcellularLocation>
        <location evidence="1">Cell membrane</location>
        <topology evidence="1">Multi-pass membrane protein</topology>
    </subcellularLocation>
</comment>
<feature type="transmembrane region" description="Helical" evidence="7">
    <location>
        <begin position="375"/>
        <end position="395"/>
    </location>
</feature>
<accession>A0A2M9H7E9</accession>
<keyword evidence="3" id="KW-0813">Transport</keyword>
<organism evidence="9 10">
    <name type="scientific">Bifidobacterium primatium</name>
    <dbReference type="NCBI Taxonomy" id="2045438"/>
    <lineage>
        <taxon>Bacteria</taxon>
        <taxon>Bacillati</taxon>
        <taxon>Actinomycetota</taxon>
        <taxon>Actinomycetes</taxon>
        <taxon>Bifidobacteriales</taxon>
        <taxon>Bifidobacteriaceae</taxon>
        <taxon>Bifidobacterium</taxon>
    </lineage>
</organism>
<dbReference type="PROSITE" id="PS50850">
    <property type="entry name" value="MFS"/>
    <property type="match status" value="1"/>
</dbReference>
<feature type="transmembrane region" description="Helical" evidence="7">
    <location>
        <begin position="128"/>
        <end position="148"/>
    </location>
</feature>
<evidence type="ECO:0000256" key="1">
    <source>
        <dbReference type="ARBA" id="ARBA00004651"/>
    </source>
</evidence>
<feature type="transmembrane region" description="Helical" evidence="7">
    <location>
        <begin position="34"/>
        <end position="55"/>
    </location>
</feature>
<keyword evidence="6 7" id="KW-0472">Membrane</keyword>
<dbReference type="PANTHER" id="PTHR23514">
    <property type="entry name" value="BYPASS OF STOP CODON PROTEIN 6"/>
    <property type="match status" value="1"/>
</dbReference>
<dbReference type="GO" id="GO:0005886">
    <property type="term" value="C:plasma membrane"/>
    <property type="evidence" value="ECO:0007669"/>
    <property type="project" value="UniProtKB-SubCell"/>
</dbReference>
<dbReference type="EMBL" id="PEBI01000004">
    <property type="protein sequence ID" value="PJM72738.1"/>
    <property type="molecule type" value="Genomic_DNA"/>
</dbReference>
<feature type="domain" description="Major facilitator superfamily (MFS) profile" evidence="8">
    <location>
        <begin position="5"/>
        <end position="403"/>
    </location>
</feature>
<feature type="transmembrane region" description="Helical" evidence="7">
    <location>
        <begin position="92"/>
        <end position="116"/>
    </location>
</feature>
<dbReference type="Gene3D" id="1.20.1250.20">
    <property type="entry name" value="MFS general substrate transporter like domains"/>
    <property type="match status" value="2"/>
</dbReference>
<name>A0A2M9H7E9_9BIFI</name>
<evidence type="ECO:0000256" key="6">
    <source>
        <dbReference type="ARBA" id="ARBA00023136"/>
    </source>
</evidence>
<proteinExistence type="inferred from homology"/>
<dbReference type="SUPFAM" id="SSF103473">
    <property type="entry name" value="MFS general substrate transporter"/>
    <property type="match status" value="1"/>
</dbReference>
<evidence type="ECO:0000313" key="10">
    <source>
        <dbReference type="Proteomes" id="UP000229095"/>
    </source>
</evidence>
<gene>
    <name evidence="9" type="ORF">CS006_09265</name>
</gene>
<comment type="similarity">
    <text evidence="2">Belongs to the major facilitator superfamily.</text>
</comment>
<keyword evidence="5 7" id="KW-1133">Transmembrane helix</keyword>
<keyword evidence="10" id="KW-1185">Reference proteome</keyword>
<feature type="transmembrane region" description="Helical" evidence="7">
    <location>
        <begin position="160"/>
        <end position="179"/>
    </location>
</feature>
<sequence>MGNLLLAVIYVAFISLGLPDAVLGSAWPVMYHQFAVPVSYAGVVSMIISAGTIVSSLMSDRLTLKLGAGRITAISVAMTAVSLGGFSFSSQFWMLCLWAIPYGLGAGGVDAALNNYVALHYASRHMSWLHCMWGLGATAGPYIMGFALTRDFGWNNGYRWISILQIVLTALIVLSLPLWKARSGVSAGGGDGADVGADDGTGEAGAADAGRRPLGLFGVLSIPGAKSILIMFFCYCGLELTAGLWAASYMVLDRGVGADQAAAWASLFYLGITAGRAISGFMTMRFDDPTMIRIGQAIIAVGVVVIALPFGGTMTPLVGLVLIGLGCAPTYPCMIHSTPAYFGADKSQAIIGVQMATAYLGSLSAPPLFGLIANHVSIGLFPVYLGVILVLMVLMHENLRRVHAHQSEKQPEAAGDGEKTR</sequence>
<comment type="caution">
    <text evidence="9">The sequence shown here is derived from an EMBL/GenBank/DDBJ whole genome shotgun (WGS) entry which is preliminary data.</text>
</comment>
<dbReference type="InterPro" id="IPR011701">
    <property type="entry name" value="MFS"/>
</dbReference>
<evidence type="ECO:0000259" key="8">
    <source>
        <dbReference type="PROSITE" id="PS50850"/>
    </source>
</evidence>
<dbReference type="AlphaFoldDB" id="A0A2M9H7E9"/>
<evidence type="ECO:0000256" key="3">
    <source>
        <dbReference type="ARBA" id="ARBA00022448"/>
    </source>
</evidence>
<feature type="transmembrane region" description="Helical" evidence="7">
    <location>
        <begin position="228"/>
        <end position="249"/>
    </location>
</feature>